<sequence>MVGFLITKLKISAIVLQLLHSQSYHSTANVVVLITMDLPFACAEPSASLEVRYMRASRQWTLKVGDGKNVA</sequence>
<gene>
    <name evidence="1" type="ORF">CVT25_012984</name>
</gene>
<evidence type="ECO:0000313" key="1">
    <source>
        <dbReference type="EMBL" id="PPQ86721.1"/>
    </source>
</evidence>
<keyword evidence="2" id="KW-1185">Reference proteome</keyword>
<accession>A0A409X7M1</accession>
<evidence type="ECO:0000313" key="2">
    <source>
        <dbReference type="Proteomes" id="UP000283269"/>
    </source>
</evidence>
<name>A0A409X7M1_PSICY</name>
<protein>
    <submittedName>
        <fullName evidence="1">Uncharacterized protein</fullName>
    </submittedName>
</protein>
<dbReference type="AlphaFoldDB" id="A0A409X7M1"/>
<comment type="caution">
    <text evidence="1">The sequence shown here is derived from an EMBL/GenBank/DDBJ whole genome shotgun (WGS) entry which is preliminary data.</text>
</comment>
<proteinExistence type="predicted"/>
<dbReference type="Proteomes" id="UP000283269">
    <property type="component" value="Unassembled WGS sequence"/>
</dbReference>
<reference evidence="1 2" key="1">
    <citation type="journal article" date="2018" name="Evol. Lett.">
        <title>Horizontal gene cluster transfer increased hallucinogenic mushroom diversity.</title>
        <authorList>
            <person name="Reynolds H.T."/>
            <person name="Vijayakumar V."/>
            <person name="Gluck-Thaler E."/>
            <person name="Korotkin H.B."/>
            <person name="Matheny P.B."/>
            <person name="Slot J.C."/>
        </authorList>
    </citation>
    <scope>NUCLEOTIDE SEQUENCE [LARGE SCALE GENOMIC DNA]</scope>
    <source>
        <strain evidence="1 2">2631</strain>
    </source>
</reference>
<organism evidence="1 2">
    <name type="scientific">Psilocybe cyanescens</name>
    <dbReference type="NCBI Taxonomy" id="93625"/>
    <lineage>
        <taxon>Eukaryota</taxon>
        <taxon>Fungi</taxon>
        <taxon>Dikarya</taxon>
        <taxon>Basidiomycota</taxon>
        <taxon>Agaricomycotina</taxon>
        <taxon>Agaricomycetes</taxon>
        <taxon>Agaricomycetidae</taxon>
        <taxon>Agaricales</taxon>
        <taxon>Agaricineae</taxon>
        <taxon>Strophariaceae</taxon>
        <taxon>Psilocybe</taxon>
    </lineage>
</organism>
<dbReference type="InParanoid" id="A0A409X7M1"/>
<dbReference type="EMBL" id="NHYD01002442">
    <property type="protein sequence ID" value="PPQ86721.1"/>
    <property type="molecule type" value="Genomic_DNA"/>
</dbReference>